<dbReference type="Proteomes" id="UP000242381">
    <property type="component" value="Unassembled WGS sequence"/>
</dbReference>
<feature type="transmembrane region" description="Helical" evidence="1">
    <location>
        <begin position="177"/>
        <end position="198"/>
    </location>
</feature>
<evidence type="ECO:0000313" key="2">
    <source>
        <dbReference type="EMBL" id="ORE19540.1"/>
    </source>
</evidence>
<feature type="transmembrane region" description="Helical" evidence="1">
    <location>
        <begin position="291"/>
        <end position="310"/>
    </location>
</feature>
<reference evidence="2 3" key="1">
    <citation type="journal article" date="2016" name="Proc. Natl. Acad. Sci. U.S.A.">
        <title>Lipid metabolic changes in an early divergent fungus govern the establishment of a mutualistic symbiosis with endobacteria.</title>
        <authorList>
            <person name="Lastovetsky O.A."/>
            <person name="Gaspar M.L."/>
            <person name="Mondo S.J."/>
            <person name="LaButti K.M."/>
            <person name="Sandor L."/>
            <person name="Grigoriev I.V."/>
            <person name="Henry S.A."/>
            <person name="Pawlowska T.E."/>
        </authorList>
    </citation>
    <scope>NUCLEOTIDE SEQUENCE [LARGE SCALE GENOMIC DNA]</scope>
    <source>
        <strain evidence="2 3">ATCC 11559</strain>
    </source>
</reference>
<name>A0A0A1N7B6_RHIZD</name>
<protein>
    <submittedName>
        <fullName evidence="2">Uncharacterized protein</fullName>
    </submittedName>
</protein>
<organism evidence="2 3">
    <name type="scientific">Rhizopus microsporus</name>
    <dbReference type="NCBI Taxonomy" id="58291"/>
    <lineage>
        <taxon>Eukaryota</taxon>
        <taxon>Fungi</taxon>
        <taxon>Fungi incertae sedis</taxon>
        <taxon>Mucoromycota</taxon>
        <taxon>Mucoromycotina</taxon>
        <taxon>Mucoromycetes</taxon>
        <taxon>Mucorales</taxon>
        <taxon>Mucorineae</taxon>
        <taxon>Rhizopodaceae</taxon>
        <taxon>Rhizopus</taxon>
    </lineage>
</organism>
<feature type="transmembrane region" description="Helical" evidence="1">
    <location>
        <begin position="140"/>
        <end position="165"/>
    </location>
</feature>
<feature type="transmembrane region" description="Helical" evidence="1">
    <location>
        <begin position="322"/>
        <end position="346"/>
    </location>
</feature>
<dbReference type="AlphaFoldDB" id="A0A0A1N7B6"/>
<gene>
    <name evidence="2" type="ORF">BCV71DRAFT_262824</name>
</gene>
<evidence type="ECO:0000313" key="3">
    <source>
        <dbReference type="Proteomes" id="UP000242381"/>
    </source>
</evidence>
<dbReference type="EMBL" id="KV921308">
    <property type="protein sequence ID" value="ORE19540.1"/>
    <property type="molecule type" value="Genomic_DNA"/>
</dbReference>
<keyword evidence="1" id="KW-0812">Transmembrane</keyword>
<feature type="transmembrane region" description="Helical" evidence="1">
    <location>
        <begin position="241"/>
        <end position="259"/>
    </location>
</feature>
<feature type="transmembrane region" description="Helical" evidence="1">
    <location>
        <begin position="12"/>
        <end position="31"/>
    </location>
</feature>
<keyword evidence="1" id="KW-0472">Membrane</keyword>
<feature type="transmembrane region" description="Helical" evidence="1">
    <location>
        <begin position="43"/>
        <end position="65"/>
    </location>
</feature>
<dbReference type="VEuPathDB" id="FungiDB:BCV72DRAFT_309537"/>
<accession>A0A0A1N7B6</accession>
<sequence length="359" mass="41534">MEIDYKLPVLIFVSYFTLLIPALFWIISPQLKRSFDQHSTETTLLFVLTGVFTTITWIFVCKFMYLDYTIWSFSKGFHWDFSLNAISHWLHDVCLFEDVVREASTGAWSWLWTHQIATFEVIVWTTILTIEGWRRRIPHLWAYMLLCKAMGVSTAMGVFCVVMLSHPPIRRRPSPKLLGVLVFSITVGLITVLITPYISTSSNFMTNLVIMHAVALLPLIGDYDEQPALTIYDGTPKFITLLYCFIAGANFSIYLQQWIKCFMTCTDSKHILCRVVSTYIDVFWEHPAQTVVNLDNIGTSVMSVVWIWLYSQQEFKKRVPSWAWATILLTPVLTAYVTLPIFLSAYECSRLTVKQKKHE</sequence>
<feature type="transmembrane region" description="Helical" evidence="1">
    <location>
        <begin position="204"/>
        <end position="221"/>
    </location>
</feature>
<keyword evidence="1" id="KW-1133">Transmembrane helix</keyword>
<evidence type="ECO:0000256" key="1">
    <source>
        <dbReference type="SAM" id="Phobius"/>
    </source>
</evidence>
<proteinExistence type="predicted"/>
<dbReference type="OMA" id="ICCWISF"/>